<evidence type="ECO:0000313" key="1">
    <source>
        <dbReference type="EMBL" id="MBM7128665.1"/>
    </source>
</evidence>
<sequence length="114" mass="12909">MSFQLTINEEVFIPIPMDNLTLEAWQLQYGRAAEQGAIEGFYKRLGMCFATTLSECLDADLKPPTQAQLKYATAIARDLNLALPPEALRFRGAMTDFLGRFAEVHKQQRRTQAQ</sequence>
<reference evidence="1" key="1">
    <citation type="submission" date="2020-10" db="EMBL/GenBank/DDBJ databases">
        <title>Phylogeny of dyella-like bacteria.</title>
        <authorList>
            <person name="Fu J."/>
        </authorList>
    </citation>
    <scope>NUCLEOTIDE SEQUENCE</scope>
    <source>
        <strain evidence="1">DHON07</strain>
    </source>
</reference>
<dbReference type="RefSeq" id="WP_204630288.1">
    <property type="nucleotide sequence ID" value="NZ_BSOC01000006.1"/>
</dbReference>
<dbReference type="EMBL" id="JADIKF010000035">
    <property type="protein sequence ID" value="MBM7128665.1"/>
    <property type="molecule type" value="Genomic_DNA"/>
</dbReference>
<protein>
    <submittedName>
        <fullName evidence="1">Uncharacterized protein</fullName>
    </submittedName>
</protein>
<gene>
    <name evidence="1" type="ORF">ISS99_03935</name>
</gene>
<name>A0ABS2KCW4_9GAMM</name>
<evidence type="ECO:0000313" key="2">
    <source>
        <dbReference type="Proteomes" id="UP001430193"/>
    </source>
</evidence>
<proteinExistence type="predicted"/>
<dbReference type="Proteomes" id="UP001430193">
    <property type="component" value="Unassembled WGS sequence"/>
</dbReference>
<keyword evidence="2" id="KW-1185">Reference proteome</keyword>
<accession>A0ABS2KCW4</accession>
<organism evidence="1 2">
    <name type="scientific">Dyella mobilis</name>
    <dbReference type="NCBI Taxonomy" id="1849582"/>
    <lineage>
        <taxon>Bacteria</taxon>
        <taxon>Pseudomonadati</taxon>
        <taxon>Pseudomonadota</taxon>
        <taxon>Gammaproteobacteria</taxon>
        <taxon>Lysobacterales</taxon>
        <taxon>Rhodanobacteraceae</taxon>
        <taxon>Dyella</taxon>
    </lineage>
</organism>
<comment type="caution">
    <text evidence="1">The sequence shown here is derived from an EMBL/GenBank/DDBJ whole genome shotgun (WGS) entry which is preliminary data.</text>
</comment>